<keyword evidence="3" id="KW-1003">Cell membrane</keyword>
<dbReference type="CDD" id="cd06582">
    <property type="entry name" value="TM_PBP1_LivH_like"/>
    <property type="match status" value="1"/>
</dbReference>
<protein>
    <submittedName>
        <fullName evidence="10">Putative Inner-membrane translocator</fullName>
    </submittedName>
</protein>
<dbReference type="GO" id="GO:0005886">
    <property type="term" value="C:plasma membrane"/>
    <property type="evidence" value="ECO:0007669"/>
    <property type="project" value="UniProtKB-SubCell"/>
</dbReference>
<dbReference type="STRING" id="1229780.BN381_130107"/>
<dbReference type="eggNOG" id="COG0559">
    <property type="taxonomic scope" value="Bacteria"/>
</dbReference>
<keyword evidence="7 9" id="KW-0472">Membrane</keyword>
<gene>
    <name evidence="10" type="ORF">BN381_130107</name>
</gene>
<name>R4YWG9_9ACTN</name>
<comment type="caution">
    <text evidence="10">The sequence shown here is derived from an EMBL/GenBank/DDBJ whole genome shotgun (WGS) entry which is preliminary data.</text>
</comment>
<keyword evidence="2" id="KW-0813">Transport</keyword>
<dbReference type="Pfam" id="PF02653">
    <property type="entry name" value="BPD_transp_2"/>
    <property type="match status" value="1"/>
</dbReference>
<reference evidence="10 11" key="1">
    <citation type="journal article" date="2013" name="ISME J.">
        <title>Metabolic model for the filamentous 'Candidatus Microthrix parvicella' based on genomic and metagenomic analyses.</title>
        <authorList>
            <person name="Jon McIlroy S."/>
            <person name="Kristiansen R."/>
            <person name="Albertsen M."/>
            <person name="Michael Karst S."/>
            <person name="Rossetti S."/>
            <person name="Lund Nielsen J."/>
            <person name="Tandoi V."/>
            <person name="James Seviour R."/>
            <person name="Nielsen P.H."/>
        </authorList>
    </citation>
    <scope>NUCLEOTIDE SEQUENCE [LARGE SCALE GENOMIC DNA]</scope>
    <source>
        <strain evidence="10 11">RN1</strain>
    </source>
</reference>
<evidence type="ECO:0000256" key="4">
    <source>
        <dbReference type="ARBA" id="ARBA00022692"/>
    </source>
</evidence>
<dbReference type="GO" id="GO:0022857">
    <property type="term" value="F:transmembrane transporter activity"/>
    <property type="evidence" value="ECO:0007669"/>
    <property type="project" value="InterPro"/>
</dbReference>
<dbReference type="Proteomes" id="UP000018291">
    <property type="component" value="Unassembled WGS sequence"/>
</dbReference>
<dbReference type="PANTHER" id="PTHR11795:SF451">
    <property type="entry name" value="ABC TRANSPORTER PERMEASE PROTEIN"/>
    <property type="match status" value="1"/>
</dbReference>
<dbReference type="AlphaFoldDB" id="R4YWG9"/>
<feature type="transmembrane region" description="Helical" evidence="9">
    <location>
        <begin position="108"/>
        <end position="129"/>
    </location>
</feature>
<feature type="transmembrane region" description="Helical" evidence="9">
    <location>
        <begin position="281"/>
        <end position="302"/>
    </location>
</feature>
<dbReference type="GO" id="GO:0006865">
    <property type="term" value="P:amino acid transport"/>
    <property type="evidence" value="ECO:0007669"/>
    <property type="project" value="UniProtKB-KW"/>
</dbReference>
<evidence type="ECO:0000256" key="7">
    <source>
        <dbReference type="ARBA" id="ARBA00023136"/>
    </source>
</evidence>
<feature type="transmembrane region" description="Helical" evidence="9">
    <location>
        <begin position="233"/>
        <end position="250"/>
    </location>
</feature>
<dbReference type="PANTHER" id="PTHR11795">
    <property type="entry name" value="BRANCHED-CHAIN AMINO ACID TRANSPORT SYSTEM PERMEASE PROTEIN LIVH"/>
    <property type="match status" value="1"/>
</dbReference>
<organism evidence="10 11">
    <name type="scientific">Candidatus Neomicrothrix parvicella RN1</name>
    <dbReference type="NCBI Taxonomy" id="1229780"/>
    <lineage>
        <taxon>Bacteria</taxon>
        <taxon>Bacillati</taxon>
        <taxon>Actinomycetota</taxon>
        <taxon>Acidimicrobiia</taxon>
        <taxon>Acidimicrobiales</taxon>
        <taxon>Microthrixaceae</taxon>
        <taxon>Candidatus Neomicrothrix</taxon>
    </lineage>
</organism>
<feature type="transmembrane region" description="Helical" evidence="9">
    <location>
        <begin position="21"/>
        <end position="39"/>
    </location>
</feature>
<evidence type="ECO:0000256" key="6">
    <source>
        <dbReference type="ARBA" id="ARBA00022989"/>
    </source>
</evidence>
<accession>R4YWG9</accession>
<evidence type="ECO:0000256" key="2">
    <source>
        <dbReference type="ARBA" id="ARBA00022448"/>
    </source>
</evidence>
<feature type="transmembrane region" description="Helical" evidence="9">
    <location>
        <begin position="205"/>
        <end position="227"/>
    </location>
</feature>
<dbReference type="EMBL" id="CANL01000005">
    <property type="protein sequence ID" value="CCM62549.1"/>
    <property type="molecule type" value="Genomic_DNA"/>
</dbReference>
<evidence type="ECO:0000256" key="1">
    <source>
        <dbReference type="ARBA" id="ARBA00004651"/>
    </source>
</evidence>
<keyword evidence="11" id="KW-1185">Reference proteome</keyword>
<dbReference type="HOGENOM" id="CLU_039929_1_1_11"/>
<proteinExistence type="inferred from homology"/>
<sequence>MSVQLLVAFDTNFFLQRLFDGLQQGAVYAMLGLGLVIIYRSSGILNFAQGEMAMFSTYLVWALVGKDGGGGLNIWVALIVAMVISFAFAAAIQALVIRPLGDPHLNPLAVVIATIGLYLAVHELPALFWNSANHELATPLFGRGSVDIAGTPLSYQAIGAVLLLFAAAGAFWALLNFTKLGLALRAVSTNAESASLSGVAVQRTLMLGWGLAVAIGVVAGVSAAGSLNFDPNFMLVVIIYTFAGVTLGGFDSPVGAVVGGLIVGVLTETLPYYVGAIGGEFQLMPAFVLILVVLLVRPQGLFGTKEMHRV</sequence>
<evidence type="ECO:0000256" key="9">
    <source>
        <dbReference type="SAM" id="Phobius"/>
    </source>
</evidence>
<dbReference type="InterPro" id="IPR001851">
    <property type="entry name" value="ABC_transp_permease"/>
</dbReference>
<keyword evidence="5" id="KW-0029">Amino-acid transport</keyword>
<dbReference type="InterPro" id="IPR052157">
    <property type="entry name" value="BCAA_transport_permease"/>
</dbReference>
<keyword evidence="4 9" id="KW-0812">Transmembrane</keyword>
<evidence type="ECO:0000313" key="11">
    <source>
        <dbReference type="Proteomes" id="UP000018291"/>
    </source>
</evidence>
<comment type="subcellular location">
    <subcellularLocation>
        <location evidence="1">Cell membrane</location>
        <topology evidence="1">Multi-pass membrane protein</topology>
    </subcellularLocation>
</comment>
<comment type="similarity">
    <text evidence="8">Belongs to the binding-protein-dependent transport system permease family. LivHM subfamily.</text>
</comment>
<keyword evidence="6 9" id="KW-1133">Transmembrane helix</keyword>
<feature type="transmembrane region" description="Helical" evidence="9">
    <location>
        <begin position="153"/>
        <end position="175"/>
    </location>
</feature>
<evidence type="ECO:0000256" key="3">
    <source>
        <dbReference type="ARBA" id="ARBA00022475"/>
    </source>
</evidence>
<evidence type="ECO:0000256" key="5">
    <source>
        <dbReference type="ARBA" id="ARBA00022970"/>
    </source>
</evidence>
<evidence type="ECO:0000256" key="8">
    <source>
        <dbReference type="ARBA" id="ARBA00037998"/>
    </source>
</evidence>
<evidence type="ECO:0000313" key="10">
    <source>
        <dbReference type="EMBL" id="CCM62549.1"/>
    </source>
</evidence>
<feature type="transmembrane region" description="Helical" evidence="9">
    <location>
        <begin position="74"/>
        <end position="96"/>
    </location>
</feature>